<evidence type="ECO:0000313" key="2">
    <source>
        <dbReference type="Proteomes" id="UP001152484"/>
    </source>
</evidence>
<dbReference type="AlphaFoldDB" id="A0A9P1ELI8"/>
<dbReference type="EMBL" id="CAMAPE010000068">
    <property type="protein sequence ID" value="CAH9115758.1"/>
    <property type="molecule type" value="Genomic_DNA"/>
</dbReference>
<accession>A0A9P1ELI8</accession>
<name>A0A9P1ELI8_CUSEU</name>
<feature type="non-terminal residue" evidence="1">
    <location>
        <position position="117"/>
    </location>
</feature>
<dbReference type="Proteomes" id="UP001152484">
    <property type="component" value="Unassembled WGS sequence"/>
</dbReference>
<keyword evidence="2" id="KW-1185">Reference proteome</keyword>
<sequence length="117" mass="13335">MTPSNDPSREFPRDTLQVPLVKGTAVMYGTIEPKAFLGSITSDLDRKALGTYDDEALENKIHRSSLTFLQACIALGEQARRLEEWRLQKVHNDEKLKKLIHENSDAIRQMAQLEEIL</sequence>
<dbReference type="OrthoDB" id="1326310at2759"/>
<proteinExistence type="predicted"/>
<gene>
    <name evidence="1" type="ORF">CEURO_LOCUS20922</name>
</gene>
<protein>
    <submittedName>
        <fullName evidence="1">Uncharacterized protein</fullName>
    </submittedName>
</protein>
<comment type="caution">
    <text evidence="1">The sequence shown here is derived from an EMBL/GenBank/DDBJ whole genome shotgun (WGS) entry which is preliminary data.</text>
</comment>
<reference evidence="1" key="1">
    <citation type="submission" date="2022-07" db="EMBL/GenBank/DDBJ databases">
        <authorList>
            <person name="Macas J."/>
            <person name="Novak P."/>
            <person name="Neumann P."/>
        </authorList>
    </citation>
    <scope>NUCLEOTIDE SEQUENCE</scope>
</reference>
<organism evidence="1 2">
    <name type="scientific">Cuscuta europaea</name>
    <name type="common">European dodder</name>
    <dbReference type="NCBI Taxonomy" id="41803"/>
    <lineage>
        <taxon>Eukaryota</taxon>
        <taxon>Viridiplantae</taxon>
        <taxon>Streptophyta</taxon>
        <taxon>Embryophyta</taxon>
        <taxon>Tracheophyta</taxon>
        <taxon>Spermatophyta</taxon>
        <taxon>Magnoliopsida</taxon>
        <taxon>eudicotyledons</taxon>
        <taxon>Gunneridae</taxon>
        <taxon>Pentapetalae</taxon>
        <taxon>asterids</taxon>
        <taxon>lamiids</taxon>
        <taxon>Solanales</taxon>
        <taxon>Convolvulaceae</taxon>
        <taxon>Cuscuteae</taxon>
        <taxon>Cuscuta</taxon>
        <taxon>Cuscuta subgen. Cuscuta</taxon>
    </lineage>
</organism>
<evidence type="ECO:0000313" key="1">
    <source>
        <dbReference type="EMBL" id="CAH9115758.1"/>
    </source>
</evidence>